<dbReference type="OMA" id="CCELAFD"/>
<sequence length="179" mass="20673">MFCVILCQSYFTYCLTFIPRIYKRNTSWGSTLVKVTETLTLQRFLKMSKIKPVKTVGYRTAETKRVFAEKMEKELADHIRSLADQYHDLTPYKCCELAFDFKNNDLTDWQKSFMPLHHLSCCTPEQTSLGRATAFNTTTIGDSEESDVPIPLEDTSEDKSSEDNSQHDYFNLSVHNLSL</sequence>
<dbReference type="Proteomes" id="UP000264800">
    <property type="component" value="Unplaced"/>
</dbReference>
<evidence type="ECO:0000256" key="1">
    <source>
        <dbReference type="SAM" id="MobiDB-lite"/>
    </source>
</evidence>
<dbReference type="GeneTree" id="ENSGT00990000203922"/>
<dbReference type="Ensembl" id="ENSKMAT00000005369.1">
    <property type="protein sequence ID" value="ENSKMAP00000005277.1"/>
    <property type="gene ID" value="ENSKMAG00000003995.1"/>
</dbReference>
<reference evidence="2" key="2">
    <citation type="submission" date="2025-09" db="UniProtKB">
        <authorList>
            <consortium name="Ensembl"/>
        </authorList>
    </citation>
    <scope>IDENTIFICATION</scope>
</reference>
<feature type="compositionally biased region" description="Basic and acidic residues" evidence="1">
    <location>
        <begin position="157"/>
        <end position="166"/>
    </location>
</feature>
<keyword evidence="3" id="KW-1185">Reference proteome</keyword>
<accession>A0A3Q3EU59</accession>
<evidence type="ECO:0000313" key="2">
    <source>
        <dbReference type="Ensembl" id="ENSKMAP00000005277.1"/>
    </source>
</evidence>
<protein>
    <submittedName>
        <fullName evidence="2">Zgc:113274</fullName>
    </submittedName>
</protein>
<organism evidence="2 3">
    <name type="scientific">Kryptolebias marmoratus</name>
    <name type="common">Mangrove killifish</name>
    <name type="synonym">Rivulus marmoratus</name>
    <dbReference type="NCBI Taxonomy" id="37003"/>
    <lineage>
        <taxon>Eukaryota</taxon>
        <taxon>Metazoa</taxon>
        <taxon>Chordata</taxon>
        <taxon>Craniata</taxon>
        <taxon>Vertebrata</taxon>
        <taxon>Euteleostomi</taxon>
        <taxon>Actinopterygii</taxon>
        <taxon>Neopterygii</taxon>
        <taxon>Teleostei</taxon>
        <taxon>Neoteleostei</taxon>
        <taxon>Acanthomorphata</taxon>
        <taxon>Ovalentaria</taxon>
        <taxon>Atherinomorphae</taxon>
        <taxon>Cyprinodontiformes</taxon>
        <taxon>Rivulidae</taxon>
        <taxon>Kryptolebias</taxon>
    </lineage>
</organism>
<proteinExistence type="predicted"/>
<reference evidence="2" key="1">
    <citation type="submission" date="2025-08" db="UniProtKB">
        <authorList>
            <consortium name="Ensembl"/>
        </authorList>
    </citation>
    <scope>IDENTIFICATION</scope>
</reference>
<feature type="region of interest" description="Disordered" evidence="1">
    <location>
        <begin position="140"/>
        <end position="167"/>
    </location>
</feature>
<evidence type="ECO:0000313" key="3">
    <source>
        <dbReference type="Proteomes" id="UP000264800"/>
    </source>
</evidence>
<name>A0A3Q3EU59_KRYMA</name>
<dbReference type="AlphaFoldDB" id="A0A3Q3EU59"/>